<keyword evidence="13" id="KW-1185">Reference proteome</keyword>
<evidence type="ECO:0000256" key="1">
    <source>
        <dbReference type="ARBA" id="ARBA00012797"/>
    </source>
</evidence>
<dbReference type="OrthoDB" id="278300at2759"/>
<dbReference type="InterPro" id="IPR028564">
    <property type="entry name" value="MT_TRM10-typ"/>
</dbReference>
<dbReference type="PROSITE" id="PS51675">
    <property type="entry name" value="SAM_MT_TRM10"/>
    <property type="match status" value="1"/>
</dbReference>
<dbReference type="CDD" id="cd18089">
    <property type="entry name" value="SPOUT_Trm10-like"/>
    <property type="match status" value="1"/>
</dbReference>
<evidence type="ECO:0000256" key="9">
    <source>
        <dbReference type="PIRSR" id="PIRSR016323-1"/>
    </source>
</evidence>
<evidence type="ECO:0000313" key="13">
    <source>
        <dbReference type="Proteomes" id="UP000019375"/>
    </source>
</evidence>
<keyword evidence="4" id="KW-0808">Transferase</keyword>
<evidence type="ECO:0000313" key="12">
    <source>
        <dbReference type="EMBL" id="CDF87635.1"/>
    </source>
</evidence>
<evidence type="ECO:0000256" key="3">
    <source>
        <dbReference type="ARBA" id="ARBA00022603"/>
    </source>
</evidence>
<feature type="binding site" evidence="10">
    <location>
        <position position="211"/>
    </location>
    <ligand>
        <name>S-adenosyl-L-methionine</name>
        <dbReference type="ChEBI" id="CHEBI:59789"/>
    </ligand>
</feature>
<dbReference type="InterPro" id="IPR038459">
    <property type="entry name" value="MT_TRM10-typ_sf"/>
</dbReference>
<dbReference type="Proteomes" id="UP000019375">
    <property type="component" value="Unassembled WGS sequence"/>
</dbReference>
<dbReference type="AlphaFoldDB" id="A0A8J2T5K2"/>
<feature type="binding site" evidence="10">
    <location>
        <position position="225"/>
    </location>
    <ligand>
        <name>S-adenosyl-L-methionine</name>
        <dbReference type="ChEBI" id="CHEBI:59789"/>
    </ligand>
</feature>
<evidence type="ECO:0000259" key="11">
    <source>
        <dbReference type="PROSITE" id="PS51675"/>
    </source>
</evidence>
<feature type="active site" description="Proton acceptor" evidence="9">
    <location>
        <position position="203"/>
    </location>
</feature>
<dbReference type="GO" id="GO:0002939">
    <property type="term" value="P:tRNA N1-guanine methylation"/>
    <property type="evidence" value="ECO:0007669"/>
    <property type="project" value="TreeGrafter"/>
</dbReference>
<dbReference type="PANTHER" id="PTHR13563">
    <property type="entry name" value="TRNA (GUANINE-9-) METHYLTRANSFERASE"/>
    <property type="match status" value="1"/>
</dbReference>
<keyword evidence="5" id="KW-0949">S-adenosyl-L-methionine</keyword>
<dbReference type="InterPro" id="IPR016653">
    <property type="entry name" value="TRM10/TRM10A"/>
</dbReference>
<name>A0A8J2T5K2_ZYGB2</name>
<evidence type="ECO:0000256" key="2">
    <source>
        <dbReference type="ARBA" id="ARBA00020451"/>
    </source>
</evidence>
<proteinExistence type="predicted"/>
<dbReference type="EC" id="2.1.1.221" evidence="1"/>
<evidence type="ECO:0000256" key="5">
    <source>
        <dbReference type="ARBA" id="ARBA00022691"/>
    </source>
</evidence>
<dbReference type="GO" id="GO:0052905">
    <property type="term" value="F:tRNA (guanosine(9)-N1)-methyltransferase activity"/>
    <property type="evidence" value="ECO:0007669"/>
    <property type="project" value="UniProtKB-EC"/>
</dbReference>
<dbReference type="InterPro" id="IPR007356">
    <property type="entry name" value="tRNA_m1G_MeTrfase_euk"/>
</dbReference>
<evidence type="ECO:0000256" key="7">
    <source>
        <dbReference type="ARBA" id="ARBA00032166"/>
    </source>
</evidence>
<feature type="binding site" evidence="10">
    <location>
        <position position="179"/>
    </location>
    <ligand>
        <name>S-adenosyl-L-methionine</name>
        <dbReference type="ChEBI" id="CHEBI:59789"/>
    </ligand>
</feature>
<dbReference type="GO" id="GO:0005634">
    <property type="term" value="C:nucleus"/>
    <property type="evidence" value="ECO:0007669"/>
    <property type="project" value="TreeGrafter"/>
</dbReference>
<evidence type="ECO:0000256" key="4">
    <source>
        <dbReference type="ARBA" id="ARBA00022679"/>
    </source>
</evidence>
<evidence type="ECO:0000256" key="6">
    <source>
        <dbReference type="ARBA" id="ARBA00031792"/>
    </source>
</evidence>
<sequence length="282" mass="33239">MSQDDIKKKVALLPPVPEGMSKSQWKKVWKKQRYAAMKDEYSLIRKEKRKKARENRRAKIKEYVDRGEEIPEEFKRQPRENTNQTDSGINIILDCAFDDLMNDKEIVSMSNQITRAYSSNKRENYFAHITVTSFNKRLKRRFDEDLKGCHYEQWKNFEFQEGDQLIVGPEIEKSQLIYLTADTDDKLDALEPGMTYIVGGIVDKNRHKLLCYNKAKELGITTKRLPIGEYINISGRKVLTTTHVIQLMLKYFDNHDWKEALEYVLPPRKLDHDASEQEENEK</sequence>
<dbReference type="Gene3D" id="3.40.1280.30">
    <property type="match status" value="1"/>
</dbReference>
<dbReference type="GO" id="GO:0000049">
    <property type="term" value="F:tRNA binding"/>
    <property type="evidence" value="ECO:0007669"/>
    <property type="project" value="TreeGrafter"/>
</dbReference>
<comment type="catalytic activity">
    <reaction evidence="8">
        <text>guanosine(9) in tRNA + S-adenosyl-L-methionine = N(1)-methylguanosine(9) in tRNA + S-adenosyl-L-homocysteine + H(+)</text>
        <dbReference type="Rhea" id="RHEA:43156"/>
        <dbReference type="Rhea" id="RHEA-COMP:10367"/>
        <dbReference type="Rhea" id="RHEA-COMP:10368"/>
        <dbReference type="ChEBI" id="CHEBI:15378"/>
        <dbReference type="ChEBI" id="CHEBI:57856"/>
        <dbReference type="ChEBI" id="CHEBI:59789"/>
        <dbReference type="ChEBI" id="CHEBI:73542"/>
        <dbReference type="ChEBI" id="CHEBI:74269"/>
        <dbReference type="EC" id="2.1.1.221"/>
    </reaction>
</comment>
<keyword evidence="3" id="KW-0489">Methyltransferase</keyword>
<accession>A0A8J2T5K2</accession>
<protein>
    <recommendedName>
        <fullName evidence="2">tRNA (guanine(9)-N1)-methyltransferase</fullName>
        <ecNumber evidence="1">2.1.1.221</ecNumber>
    </recommendedName>
    <alternativeName>
        <fullName evidence="7">tRNA methyltransferase 10</fullName>
    </alternativeName>
    <alternativeName>
        <fullName evidence="6">tRNA(m1G9)-methyltransferase</fullName>
    </alternativeName>
</protein>
<feature type="binding site" evidence="10">
    <location>
        <position position="199"/>
    </location>
    <ligand>
        <name>S-adenosyl-L-methionine</name>
        <dbReference type="ChEBI" id="CHEBI:59789"/>
    </ligand>
</feature>
<dbReference type="PANTHER" id="PTHR13563:SF13">
    <property type="entry name" value="TRNA METHYLTRANSFERASE 10 HOMOLOG A"/>
    <property type="match status" value="1"/>
</dbReference>
<dbReference type="EMBL" id="HG316454">
    <property type="protein sequence ID" value="CDF87635.1"/>
    <property type="molecule type" value="Genomic_DNA"/>
</dbReference>
<evidence type="ECO:0000256" key="8">
    <source>
        <dbReference type="ARBA" id="ARBA00048434"/>
    </source>
</evidence>
<evidence type="ECO:0000256" key="10">
    <source>
        <dbReference type="PIRSR" id="PIRSR016323-2"/>
    </source>
</evidence>
<organism evidence="12 13">
    <name type="scientific">Zygosaccharomyces bailii (strain CLIB 213 / ATCC 58445 / CBS 680 / BCRC 21525 / NBRC 1098 / NCYC 1416 / NRRL Y-2227)</name>
    <dbReference type="NCBI Taxonomy" id="1333698"/>
    <lineage>
        <taxon>Eukaryota</taxon>
        <taxon>Fungi</taxon>
        <taxon>Dikarya</taxon>
        <taxon>Ascomycota</taxon>
        <taxon>Saccharomycotina</taxon>
        <taxon>Saccharomycetes</taxon>
        <taxon>Saccharomycetales</taxon>
        <taxon>Saccharomycetaceae</taxon>
        <taxon>Zygosaccharomyces</taxon>
    </lineage>
</organism>
<gene>
    <name evidence="12" type="ORF">BN860_10924g</name>
</gene>
<reference evidence="13" key="1">
    <citation type="journal article" date="2013" name="Genome Announc.">
        <title>Genome sequence of the food spoilage yeast Zygosaccharomyces bailii CLIB 213(T).</title>
        <authorList>
            <person name="Galeote V."/>
            <person name="Bigey F."/>
            <person name="Devillers H."/>
            <person name="Neuveglise C."/>
            <person name="Dequin S."/>
        </authorList>
    </citation>
    <scope>NUCLEOTIDE SEQUENCE [LARGE SCALE GENOMIC DNA]</scope>
    <source>
        <strain evidence="13">CLIB 213 / ATCC 58445 / CBS 680 / CCRC 21525 / NBRC 1098 / NCYC 1416 / NRRL Y-2227</strain>
    </source>
</reference>
<feature type="domain" description="SAM-dependent MTase TRM10-type" evidence="11">
    <location>
        <begin position="77"/>
        <end position="272"/>
    </location>
</feature>
<dbReference type="PIRSF" id="PIRSF016323">
    <property type="entry name" value="tRNA_m1G_mtfrase_met"/>
    <property type="match status" value="1"/>
</dbReference>